<dbReference type="InterPro" id="IPR043502">
    <property type="entry name" value="DNA/RNA_pol_sf"/>
</dbReference>
<evidence type="ECO:0000313" key="2">
    <source>
        <dbReference type="WBParaSite" id="SVE_1335200.1"/>
    </source>
</evidence>
<proteinExistence type="predicted"/>
<dbReference type="SUPFAM" id="SSF56672">
    <property type="entry name" value="DNA/RNA polymerases"/>
    <property type="match status" value="1"/>
</dbReference>
<protein>
    <submittedName>
        <fullName evidence="2">Mitochondrial protein</fullName>
    </submittedName>
</protein>
<dbReference type="WBParaSite" id="SVE_1335200.1">
    <property type="protein sequence ID" value="SVE_1335200.1"/>
    <property type="gene ID" value="SVE_1335200"/>
</dbReference>
<keyword evidence="1" id="KW-1185">Reference proteome</keyword>
<dbReference type="Proteomes" id="UP000035680">
    <property type="component" value="Unassembled WGS sequence"/>
</dbReference>
<name>A0A0K0FSF6_STRVS</name>
<evidence type="ECO:0000313" key="1">
    <source>
        <dbReference type="Proteomes" id="UP000035680"/>
    </source>
</evidence>
<organism evidence="1 2">
    <name type="scientific">Strongyloides venezuelensis</name>
    <name type="common">Threadworm</name>
    <dbReference type="NCBI Taxonomy" id="75913"/>
    <lineage>
        <taxon>Eukaryota</taxon>
        <taxon>Metazoa</taxon>
        <taxon>Ecdysozoa</taxon>
        <taxon>Nematoda</taxon>
        <taxon>Chromadorea</taxon>
        <taxon>Rhabditida</taxon>
        <taxon>Tylenchina</taxon>
        <taxon>Panagrolaimomorpha</taxon>
        <taxon>Strongyloidoidea</taxon>
        <taxon>Strongyloididae</taxon>
        <taxon>Strongyloides</taxon>
    </lineage>
</organism>
<reference evidence="2" key="2">
    <citation type="submission" date="2015-08" db="UniProtKB">
        <authorList>
            <consortium name="WormBaseParasite"/>
        </authorList>
    </citation>
    <scope>IDENTIFICATION</scope>
</reference>
<dbReference type="InterPro" id="IPR043128">
    <property type="entry name" value="Rev_trsase/Diguanyl_cyclase"/>
</dbReference>
<sequence length="73" mass="8402">MLNLTMKPSIVKGAQEFLGKYRYVSSFIPSFASIVGPLYLKTSDKCYVWSDEREKSFNMLKLKLEDHIPLGKI</sequence>
<dbReference type="Gene3D" id="3.30.70.270">
    <property type="match status" value="1"/>
</dbReference>
<reference evidence="1" key="1">
    <citation type="submission" date="2014-07" db="EMBL/GenBank/DDBJ databases">
        <authorList>
            <person name="Martin A.A"/>
            <person name="De Silva N."/>
        </authorList>
    </citation>
    <scope>NUCLEOTIDE SEQUENCE</scope>
</reference>
<accession>A0A0K0FSF6</accession>
<dbReference type="AlphaFoldDB" id="A0A0K0FSF6"/>